<keyword evidence="4" id="KW-1185">Reference proteome</keyword>
<feature type="domain" description="Ig-like" evidence="2">
    <location>
        <begin position="33"/>
        <end position="127"/>
    </location>
</feature>
<gene>
    <name evidence="3" type="ORF">B4U80_01551</name>
</gene>
<dbReference type="Gene3D" id="2.60.40.10">
    <property type="entry name" value="Immunoglobulins"/>
    <property type="match status" value="1"/>
</dbReference>
<dbReference type="STRING" id="299467.A0A443SUY7"/>
<proteinExistence type="predicted"/>
<dbReference type="InterPro" id="IPR007110">
    <property type="entry name" value="Ig-like_dom"/>
</dbReference>
<dbReference type="InterPro" id="IPR036179">
    <property type="entry name" value="Ig-like_dom_sf"/>
</dbReference>
<dbReference type="VEuPathDB" id="VectorBase:LDEU000713"/>
<dbReference type="OrthoDB" id="5969272at2759"/>
<dbReference type="SUPFAM" id="SSF48726">
    <property type="entry name" value="Immunoglobulin"/>
    <property type="match status" value="1"/>
</dbReference>
<evidence type="ECO:0000313" key="3">
    <source>
        <dbReference type="EMBL" id="RWS31328.1"/>
    </source>
</evidence>
<organism evidence="3 4">
    <name type="scientific">Leptotrombidium deliense</name>
    <dbReference type="NCBI Taxonomy" id="299467"/>
    <lineage>
        <taxon>Eukaryota</taxon>
        <taxon>Metazoa</taxon>
        <taxon>Ecdysozoa</taxon>
        <taxon>Arthropoda</taxon>
        <taxon>Chelicerata</taxon>
        <taxon>Arachnida</taxon>
        <taxon>Acari</taxon>
        <taxon>Acariformes</taxon>
        <taxon>Trombidiformes</taxon>
        <taxon>Prostigmata</taxon>
        <taxon>Anystina</taxon>
        <taxon>Parasitengona</taxon>
        <taxon>Trombiculoidea</taxon>
        <taxon>Trombiculidae</taxon>
        <taxon>Leptotrombidium</taxon>
    </lineage>
</organism>
<dbReference type="Pfam" id="PF13927">
    <property type="entry name" value="Ig_3"/>
    <property type="match status" value="1"/>
</dbReference>
<keyword evidence="1" id="KW-1133">Transmembrane helix</keyword>
<evidence type="ECO:0000259" key="2">
    <source>
        <dbReference type="PROSITE" id="PS50835"/>
    </source>
</evidence>
<dbReference type="InterPro" id="IPR013783">
    <property type="entry name" value="Ig-like_fold"/>
</dbReference>
<feature type="transmembrane region" description="Helical" evidence="1">
    <location>
        <begin position="7"/>
        <end position="28"/>
    </location>
</feature>
<keyword evidence="1" id="KW-0812">Transmembrane</keyword>
<comment type="caution">
    <text evidence="3">The sequence shown here is derived from an EMBL/GenBank/DDBJ whole genome shotgun (WGS) entry which is preliminary data.</text>
</comment>
<dbReference type="PROSITE" id="PS50835">
    <property type="entry name" value="IG_LIKE"/>
    <property type="match status" value="1"/>
</dbReference>
<evidence type="ECO:0000313" key="4">
    <source>
        <dbReference type="Proteomes" id="UP000288716"/>
    </source>
</evidence>
<evidence type="ECO:0000256" key="1">
    <source>
        <dbReference type="SAM" id="Phobius"/>
    </source>
</evidence>
<sequence length="135" mass="15193">MNTFRKVIVRLFYFFTLFTFVYTFASFASSEAPHFTSEPPNYVSFSNNTGTVISCSATGHPTPEISWRTPEMPSIISDVPGLRYQRSDGSLVFPPFAAHKYRQEIHHSKYQCIASNSHGTIGSRNVHVQAGTFAY</sequence>
<dbReference type="EMBL" id="NCKV01000200">
    <property type="protein sequence ID" value="RWS31328.1"/>
    <property type="molecule type" value="Genomic_DNA"/>
</dbReference>
<keyword evidence="1" id="KW-0472">Membrane</keyword>
<reference evidence="3 4" key="1">
    <citation type="journal article" date="2018" name="Gigascience">
        <title>Genomes of trombidid mites reveal novel predicted allergens and laterally-transferred genes associated with secondary metabolism.</title>
        <authorList>
            <person name="Dong X."/>
            <person name="Chaisiri K."/>
            <person name="Xia D."/>
            <person name="Armstrong S.D."/>
            <person name="Fang Y."/>
            <person name="Donnelly M.J."/>
            <person name="Kadowaki T."/>
            <person name="McGarry J.W."/>
            <person name="Darby A.C."/>
            <person name="Makepeace B.L."/>
        </authorList>
    </citation>
    <scope>NUCLEOTIDE SEQUENCE [LARGE SCALE GENOMIC DNA]</scope>
    <source>
        <strain evidence="3">UoL-UT</strain>
    </source>
</reference>
<dbReference type="Proteomes" id="UP000288716">
    <property type="component" value="Unassembled WGS sequence"/>
</dbReference>
<dbReference type="AlphaFoldDB" id="A0A443SUY7"/>
<protein>
    <recommendedName>
        <fullName evidence="2">Ig-like domain-containing protein</fullName>
    </recommendedName>
</protein>
<accession>A0A443SUY7</accession>
<name>A0A443SUY7_9ACAR</name>